<keyword evidence="8 12" id="KW-0812">Transmembrane</keyword>
<keyword evidence="11" id="KW-0472">Membrane</keyword>
<evidence type="ECO:0000256" key="4">
    <source>
        <dbReference type="ARBA" id="ARBA00011471"/>
    </source>
</evidence>
<evidence type="ECO:0000256" key="1">
    <source>
        <dbReference type="ARBA" id="ARBA00003540"/>
    </source>
</evidence>
<keyword evidence="10" id="KW-1133">Transmembrane helix</keyword>
<accession>A0A7Z2ZJG0</accession>
<reference evidence="13 14" key="2">
    <citation type="submission" date="2020-04" db="EMBL/GenBank/DDBJ databases">
        <authorList>
            <person name="Fomenkov A."/>
            <person name="Anton B.P."/>
            <person name="Roberts R.J."/>
        </authorList>
    </citation>
    <scope>NUCLEOTIDE SEQUENCE [LARGE SCALE GENOMIC DNA]</scope>
    <source>
        <strain evidence="13 14">NEB122</strain>
    </source>
</reference>
<evidence type="ECO:0000256" key="3">
    <source>
        <dbReference type="ARBA" id="ARBA00005811"/>
    </source>
</evidence>
<protein>
    <submittedName>
        <fullName evidence="13">Biopolymer transporter ExbD</fullName>
    </submittedName>
</protein>
<dbReference type="GO" id="GO:0015031">
    <property type="term" value="P:protein transport"/>
    <property type="evidence" value="ECO:0007669"/>
    <property type="project" value="UniProtKB-KW"/>
</dbReference>
<comment type="similarity">
    <text evidence="3 12">Belongs to the ExbD/TolR family.</text>
</comment>
<evidence type="ECO:0000313" key="13">
    <source>
        <dbReference type="EMBL" id="QJD69570.1"/>
    </source>
</evidence>
<evidence type="ECO:0000256" key="11">
    <source>
        <dbReference type="ARBA" id="ARBA00023136"/>
    </source>
</evidence>
<evidence type="ECO:0000256" key="7">
    <source>
        <dbReference type="ARBA" id="ARBA00022519"/>
    </source>
</evidence>
<dbReference type="Proteomes" id="UP000503498">
    <property type="component" value="Chromosome"/>
</dbReference>
<dbReference type="InterPro" id="IPR003400">
    <property type="entry name" value="ExbD"/>
</dbReference>
<dbReference type="GO" id="GO:0022857">
    <property type="term" value="F:transmembrane transporter activity"/>
    <property type="evidence" value="ECO:0007669"/>
    <property type="project" value="InterPro"/>
</dbReference>
<comment type="subunit">
    <text evidence="4">The accessory proteins ExbB and ExbD seem to form a complex with TonB.</text>
</comment>
<evidence type="ECO:0000256" key="6">
    <source>
        <dbReference type="ARBA" id="ARBA00022475"/>
    </source>
</evidence>
<evidence type="ECO:0000256" key="2">
    <source>
        <dbReference type="ARBA" id="ARBA00004249"/>
    </source>
</evidence>
<comment type="function">
    <text evidence="1">Involved in the TonB-dependent energy-dependent transport of various receptor-bound substrates.</text>
</comment>
<evidence type="ECO:0000256" key="9">
    <source>
        <dbReference type="ARBA" id="ARBA00022927"/>
    </source>
</evidence>
<keyword evidence="7" id="KW-0997">Cell inner membrane</keyword>
<keyword evidence="5 12" id="KW-0813">Transport</keyword>
<dbReference type="GO" id="GO:0005886">
    <property type="term" value="C:plasma membrane"/>
    <property type="evidence" value="ECO:0007669"/>
    <property type="project" value="UniProtKB-SubCell"/>
</dbReference>
<proteinExistence type="inferred from homology"/>
<evidence type="ECO:0000256" key="8">
    <source>
        <dbReference type="ARBA" id="ARBA00022692"/>
    </source>
</evidence>
<evidence type="ECO:0000256" key="12">
    <source>
        <dbReference type="RuleBase" id="RU003879"/>
    </source>
</evidence>
<dbReference type="AlphaFoldDB" id="A0A7Z2ZJG0"/>
<comment type="subcellular location">
    <subcellularLocation>
        <location evidence="2">Cell inner membrane</location>
        <topology evidence="2">Single-pass type II membrane protein</topology>
    </subcellularLocation>
    <subcellularLocation>
        <location evidence="12">Cell membrane</location>
        <topology evidence="12">Single-pass type II membrane protein</topology>
    </subcellularLocation>
</comment>
<gene>
    <name evidence="13" type="ORF">HG421_18960</name>
</gene>
<organism evidence="13 14">
    <name type="scientific">Xanthomonas campestris pv. badrii</name>
    <dbReference type="NCBI Taxonomy" id="149696"/>
    <lineage>
        <taxon>Bacteria</taxon>
        <taxon>Pseudomonadati</taxon>
        <taxon>Pseudomonadota</taxon>
        <taxon>Gammaproteobacteria</taxon>
        <taxon>Lysobacterales</taxon>
        <taxon>Lysobacteraceae</taxon>
        <taxon>Xanthomonas</taxon>
    </lineage>
</organism>
<dbReference type="EMBL" id="CP051651">
    <property type="protein sequence ID" value="QJD69570.1"/>
    <property type="molecule type" value="Genomic_DNA"/>
</dbReference>
<dbReference type="Gene3D" id="3.30.420.270">
    <property type="match status" value="1"/>
</dbReference>
<dbReference type="PANTHER" id="PTHR30558">
    <property type="entry name" value="EXBD MEMBRANE COMPONENT OF PMF-DRIVEN MACROMOLECULE IMPORT SYSTEM"/>
    <property type="match status" value="1"/>
</dbReference>
<name>A0A7Z2ZJG0_XANCA</name>
<dbReference type="RefSeq" id="WP_169707702.1">
    <property type="nucleotide sequence ID" value="NZ_CP051651.1"/>
</dbReference>
<keyword evidence="6" id="KW-1003">Cell membrane</keyword>
<evidence type="ECO:0000256" key="5">
    <source>
        <dbReference type="ARBA" id="ARBA00022448"/>
    </source>
</evidence>
<sequence length="99" mass="10800">MVTRTITLDLPQATNQPRVPLEPPAPIALRLDAEGQVFWNASPVSLQALQPRLTDTMRETAGNQPELRIAANQDAEYAVLAKVLAAAKNAQVQRIAFVQ</sequence>
<evidence type="ECO:0000313" key="14">
    <source>
        <dbReference type="Proteomes" id="UP000503498"/>
    </source>
</evidence>
<reference evidence="13 14" key="1">
    <citation type="submission" date="2020-04" db="EMBL/GenBank/DDBJ databases">
        <title>Genome-Wide Identification of 5-Methylcytosine Sites in Bacterial Genomes By High-Throughput Sequencing of MspJI Restriction Fragments.</title>
        <authorList>
            <person name="Wu V."/>
        </authorList>
    </citation>
    <scope>NUCLEOTIDE SEQUENCE [LARGE SCALE GENOMIC DNA]</scope>
    <source>
        <strain evidence="13 14">NEB122</strain>
    </source>
</reference>
<dbReference type="PANTHER" id="PTHR30558:SF12">
    <property type="entry name" value="BIOPOLYMER TRANSPORT PROTEIN EXBD"/>
    <property type="match status" value="1"/>
</dbReference>
<dbReference type="Pfam" id="PF02472">
    <property type="entry name" value="ExbD"/>
    <property type="match status" value="1"/>
</dbReference>
<evidence type="ECO:0000256" key="10">
    <source>
        <dbReference type="ARBA" id="ARBA00022989"/>
    </source>
</evidence>
<keyword evidence="9 12" id="KW-0653">Protein transport</keyword>